<feature type="domain" description="Novel STAND NTPase 3" evidence="2">
    <location>
        <begin position="178"/>
        <end position="334"/>
    </location>
</feature>
<sequence length="781" mass="92299">MSYKFDIFDDREFEGFIRDILQKELKTTFQSFKAGRDKGIDCRFSGSTNNEIIVQAKRYTNYNNLIRAVKVEIQKIRILNPPPKRYIFATSLDLNPNQLEEIGNILKPFLISLDDIYYESKLNNILSTSKNFDIENKYYKLWITSTNILNRILNNAENNNSDFNTEKILRSNSLYVFNNKYLKQALKILNKEKLLVITGPPGVGKTTLSNIITFRLLANNYKLIFVDSNIEEAEKLFSLDPETKQVILFDDFLGSFIPELFSSTKEKKTVNFIEKIKRTSNKLMILTSRTIFFNTALQIYEGFNRSRVSLSNYELNISHYSTFEKAQILYKHVSFSKMAADYKNEFLISKRFLSVINHRNYTPRLIEYFTNPINLDKVSLKEYINGFVIKNLENPMELWKFHYSVHIDDESRMLVDTVFLLGKDANRSIVETGYMQRLNAELKFRGFIPKQDSFNKSIKTLQDGFIKTKIDTKDKNNIVFSLYNPSLGDFLINYFNEIGNSASRKLLLLSIVSFQSFKSRFHSSDRDYIIIYDHEYSELLNYFISNLDTLKSNYHYHYSLELDIILHSIDLFNFEIIDSFLEPLLRTINPNMIASYQLFELIAIATERKNIPIDNFISTNWDKLIALALRTYTLSRHYLQILQLFEHYSFDFDSYVRRNGLLDLLLESKHRFIRLRLKNYVEDENLISRLDFNEDRESLLFELESGLKYKIERIANEIEFREYKEYSYYFGIEDLENSIDDYLQDQNEMDRDSMISIDFDDNQNSSSEYLIEDLFSEPFID</sequence>
<dbReference type="InterPro" id="IPR049050">
    <property type="entry name" value="nSTAND3"/>
</dbReference>
<dbReference type="Pfam" id="PF20720">
    <property type="entry name" value="nSTAND3"/>
    <property type="match status" value="1"/>
</dbReference>
<keyword evidence="3" id="KW-0378">Hydrolase</keyword>
<name>A0AB73LMI0_9LEPT</name>
<evidence type="ECO:0000313" key="3">
    <source>
        <dbReference type="EMBL" id="ONF93010.1"/>
    </source>
</evidence>
<dbReference type="RefSeq" id="WP_076637708.1">
    <property type="nucleotide sequence ID" value="NZ_MTSU01000007.1"/>
</dbReference>
<protein>
    <submittedName>
        <fullName evidence="3">Restriction endonuclease</fullName>
    </submittedName>
</protein>
<organism evidence="3 4">
    <name type="scientific">Leptospira santarosai</name>
    <dbReference type="NCBI Taxonomy" id="28183"/>
    <lineage>
        <taxon>Bacteria</taxon>
        <taxon>Pseudomonadati</taxon>
        <taxon>Spirochaetota</taxon>
        <taxon>Spirochaetia</taxon>
        <taxon>Leptospirales</taxon>
        <taxon>Leptospiraceae</taxon>
        <taxon>Leptospira</taxon>
    </lineage>
</organism>
<keyword evidence="3" id="KW-0540">Nuclease</keyword>
<dbReference type="Pfam" id="PF04471">
    <property type="entry name" value="Mrr_cat"/>
    <property type="match status" value="1"/>
</dbReference>
<dbReference type="Gene3D" id="3.40.50.300">
    <property type="entry name" value="P-loop containing nucleotide triphosphate hydrolases"/>
    <property type="match status" value="1"/>
</dbReference>
<keyword evidence="3" id="KW-0255">Endonuclease</keyword>
<dbReference type="Proteomes" id="UP000189337">
    <property type="component" value="Unassembled WGS sequence"/>
</dbReference>
<feature type="domain" description="Restriction endonuclease type IV Mrr" evidence="1">
    <location>
        <begin position="8"/>
        <end position="62"/>
    </location>
</feature>
<dbReference type="GO" id="GO:0009307">
    <property type="term" value="P:DNA restriction-modification system"/>
    <property type="evidence" value="ECO:0007669"/>
    <property type="project" value="InterPro"/>
</dbReference>
<dbReference type="EMBL" id="MTSU01000007">
    <property type="protein sequence ID" value="ONF93010.1"/>
    <property type="molecule type" value="Genomic_DNA"/>
</dbReference>
<evidence type="ECO:0000259" key="2">
    <source>
        <dbReference type="Pfam" id="PF20720"/>
    </source>
</evidence>
<gene>
    <name evidence="3" type="ORF">BWD14_09300</name>
</gene>
<dbReference type="GO" id="GO:0004519">
    <property type="term" value="F:endonuclease activity"/>
    <property type="evidence" value="ECO:0007669"/>
    <property type="project" value="UniProtKB-KW"/>
</dbReference>
<reference evidence="3 4" key="1">
    <citation type="submission" date="2017-01" db="EMBL/GenBank/DDBJ databases">
        <title>Comparative genomic analysis of Brazilian Leptospira santarosai.</title>
        <authorList>
            <person name="Moreno L.Z."/>
            <person name="Miraglia F."/>
            <person name="Kremer F.S."/>
            <person name="Eslabao M.R."/>
            <person name="Lilenbaum W."/>
            <person name="Dellagostin O.A."/>
            <person name="Moreno A.M."/>
        </authorList>
    </citation>
    <scope>NUCLEOTIDE SEQUENCE [LARGE SCALE GENOMIC DNA]</scope>
    <source>
        <strain evidence="3 4">M52/8-19</strain>
    </source>
</reference>
<evidence type="ECO:0000259" key="1">
    <source>
        <dbReference type="Pfam" id="PF04471"/>
    </source>
</evidence>
<comment type="caution">
    <text evidence="3">The sequence shown here is derived from an EMBL/GenBank/DDBJ whole genome shotgun (WGS) entry which is preliminary data.</text>
</comment>
<dbReference type="GO" id="GO:0003677">
    <property type="term" value="F:DNA binding"/>
    <property type="evidence" value="ECO:0007669"/>
    <property type="project" value="InterPro"/>
</dbReference>
<accession>A0AB73LMI0</accession>
<dbReference type="InterPro" id="IPR007560">
    <property type="entry name" value="Restrct_endonuc_IV_Mrr"/>
</dbReference>
<proteinExistence type="predicted"/>
<dbReference type="SUPFAM" id="SSF52540">
    <property type="entry name" value="P-loop containing nucleoside triphosphate hydrolases"/>
    <property type="match status" value="1"/>
</dbReference>
<dbReference type="InterPro" id="IPR027417">
    <property type="entry name" value="P-loop_NTPase"/>
</dbReference>
<dbReference type="AlphaFoldDB" id="A0AB73LMI0"/>
<evidence type="ECO:0000313" key="4">
    <source>
        <dbReference type="Proteomes" id="UP000189337"/>
    </source>
</evidence>